<dbReference type="PANTHER" id="PTHR40037:SF1">
    <property type="entry name" value="PHOSPHOESTERASE SAOUHSC_00951-RELATED"/>
    <property type="match status" value="1"/>
</dbReference>
<comment type="caution">
    <text evidence="1">The sequence shown here is derived from an EMBL/GenBank/DDBJ whole genome shotgun (WGS) entry which is preliminary data.</text>
</comment>
<dbReference type="EMBL" id="JBHRZS010000006">
    <property type="protein sequence ID" value="MFC3880129.1"/>
    <property type="molecule type" value="Genomic_DNA"/>
</dbReference>
<dbReference type="Gene3D" id="3.90.1140.10">
    <property type="entry name" value="Cyclic phosphodiesterase"/>
    <property type="match status" value="1"/>
</dbReference>
<dbReference type="InterPro" id="IPR009097">
    <property type="entry name" value="Cyclic_Pdiesterase"/>
</dbReference>
<keyword evidence="1" id="KW-0436">Ligase</keyword>
<dbReference type="Proteomes" id="UP001595805">
    <property type="component" value="Unassembled WGS sequence"/>
</dbReference>
<proteinExistence type="predicted"/>
<keyword evidence="2" id="KW-1185">Reference proteome</keyword>
<protein>
    <submittedName>
        <fullName evidence="1">2'-5' RNA ligase family protein</fullName>
    </submittedName>
</protein>
<dbReference type="SUPFAM" id="SSF55144">
    <property type="entry name" value="LigT-like"/>
    <property type="match status" value="1"/>
</dbReference>
<name>A0ABV8AQZ7_9BACT</name>
<evidence type="ECO:0000313" key="2">
    <source>
        <dbReference type="Proteomes" id="UP001595805"/>
    </source>
</evidence>
<sequence length="180" mass="20856">MEKYFLAIVPEGDIQQKALSLKEEICDKHGVKYALKSPAHVTLKMPFVFNEAKEPELISKIGDFLKGYPIFDIRIDGVRTFGNRVIFWDVKADASLFKLQSELNLFCKRELKLVDELADRNYTPHMTIAFKDLKPVKFDPVFELIRENAIFQNYSVSDISVLKKVDGRWKELERISLAEI</sequence>
<gene>
    <name evidence="1" type="ORF">ACFOSV_08075</name>
</gene>
<organism evidence="1 2">
    <name type="scientific">Algoriphagus namhaensis</name>
    <dbReference type="NCBI Taxonomy" id="915353"/>
    <lineage>
        <taxon>Bacteria</taxon>
        <taxon>Pseudomonadati</taxon>
        <taxon>Bacteroidota</taxon>
        <taxon>Cytophagia</taxon>
        <taxon>Cytophagales</taxon>
        <taxon>Cyclobacteriaceae</taxon>
        <taxon>Algoriphagus</taxon>
    </lineage>
</organism>
<dbReference type="GO" id="GO:0016874">
    <property type="term" value="F:ligase activity"/>
    <property type="evidence" value="ECO:0007669"/>
    <property type="project" value="UniProtKB-KW"/>
</dbReference>
<dbReference type="Pfam" id="PF13563">
    <property type="entry name" value="2_5_RNA_ligase2"/>
    <property type="match status" value="1"/>
</dbReference>
<dbReference type="PANTHER" id="PTHR40037">
    <property type="entry name" value="PHOSPHOESTERASE YJCG-RELATED"/>
    <property type="match status" value="1"/>
</dbReference>
<reference evidence="2" key="1">
    <citation type="journal article" date="2019" name="Int. J. Syst. Evol. Microbiol.">
        <title>The Global Catalogue of Microorganisms (GCM) 10K type strain sequencing project: providing services to taxonomists for standard genome sequencing and annotation.</title>
        <authorList>
            <consortium name="The Broad Institute Genomics Platform"/>
            <consortium name="The Broad Institute Genome Sequencing Center for Infectious Disease"/>
            <person name="Wu L."/>
            <person name="Ma J."/>
        </authorList>
    </citation>
    <scope>NUCLEOTIDE SEQUENCE [LARGE SCALE GENOMIC DNA]</scope>
    <source>
        <strain evidence="2">CCUG 60523</strain>
    </source>
</reference>
<accession>A0ABV8AQZ7</accession>
<dbReference type="RefSeq" id="WP_377905209.1">
    <property type="nucleotide sequence ID" value="NZ_JBHRZS010000006.1"/>
</dbReference>
<evidence type="ECO:0000313" key="1">
    <source>
        <dbReference type="EMBL" id="MFC3880129.1"/>
    </source>
</evidence>
<dbReference type="InterPro" id="IPR050580">
    <property type="entry name" value="2H_phosphoesterase_YjcG-like"/>
</dbReference>